<dbReference type="GO" id="GO:0012505">
    <property type="term" value="C:endomembrane system"/>
    <property type="evidence" value="ECO:0007669"/>
    <property type="project" value="UniProtKB-SubCell"/>
</dbReference>
<evidence type="ECO:0000256" key="3">
    <source>
        <dbReference type="ARBA" id="ARBA00022989"/>
    </source>
</evidence>
<evidence type="ECO:0000256" key="1">
    <source>
        <dbReference type="ARBA" id="ARBA00004308"/>
    </source>
</evidence>
<protein>
    <recommendedName>
        <fullName evidence="5">Myosin-binding domain-containing protein</fullName>
    </recommendedName>
</protein>
<organism evidence="6 7">
    <name type="scientific">Furculomyces boomerangus</name>
    <dbReference type="NCBI Taxonomy" id="61424"/>
    <lineage>
        <taxon>Eukaryota</taxon>
        <taxon>Fungi</taxon>
        <taxon>Fungi incertae sedis</taxon>
        <taxon>Zoopagomycota</taxon>
        <taxon>Kickxellomycotina</taxon>
        <taxon>Harpellomycetes</taxon>
        <taxon>Harpellales</taxon>
        <taxon>Harpellaceae</taxon>
        <taxon>Furculomyces</taxon>
    </lineage>
</organism>
<evidence type="ECO:0000256" key="2">
    <source>
        <dbReference type="ARBA" id="ARBA00022692"/>
    </source>
</evidence>
<accession>A0A2T9YNV9</accession>
<dbReference type="InterPro" id="IPR026859">
    <property type="entry name" value="Myosin-bd"/>
</dbReference>
<reference evidence="6 7" key="1">
    <citation type="journal article" date="2018" name="MBio">
        <title>Comparative Genomics Reveals the Core Gene Toolbox for the Fungus-Insect Symbiosis.</title>
        <authorList>
            <person name="Wang Y."/>
            <person name="Stata M."/>
            <person name="Wang W."/>
            <person name="Stajich J.E."/>
            <person name="White M.M."/>
            <person name="Moncalvo J.M."/>
        </authorList>
    </citation>
    <scope>NUCLEOTIDE SEQUENCE [LARGE SCALE GENOMIC DNA]</scope>
    <source>
        <strain evidence="6 7">AUS-77-4</strain>
    </source>
</reference>
<comment type="subcellular location">
    <subcellularLocation>
        <location evidence="1">Endomembrane system</location>
    </subcellularLocation>
</comment>
<comment type="caution">
    <text evidence="6">The sequence shown here is derived from an EMBL/GenBank/DDBJ whole genome shotgun (WGS) entry which is preliminary data.</text>
</comment>
<evidence type="ECO:0000313" key="6">
    <source>
        <dbReference type="EMBL" id="PVU93999.1"/>
    </source>
</evidence>
<dbReference type="OrthoDB" id="21151at2759"/>
<name>A0A2T9YNV9_9FUNG</name>
<sequence>MDYINEKLLLVLKGNIAEIQEVELVSRGYRVSKSAIPASRNESGLESNKIHLLGVRNAIESSICNAIIELCKYLKIYYSASEPELDLDFIENTASRMLKEYSPKPVVAIKELKESYNILKYMVSFITEHVESWLNESDSSYKSNELFIVNGNNLREALERIHDDFIEEYERRIPSNEIKRQVKNNVVKLSKGTRLLLRISETLLTIKARTTLLLSNNITEERGLGDKKENVLMNNSEQIALIEEELELLNTLFTELKGQTDDKNFETEEQQMGKIGAKVGGPLAESDISKFESVEIEADCGVDYDMDVSGQVFESIGEFISEKRIGGSRVNMYYID</sequence>
<gene>
    <name evidence="6" type="ORF">BB559_003106</name>
</gene>
<evidence type="ECO:0000259" key="5">
    <source>
        <dbReference type="Pfam" id="PF12632"/>
    </source>
</evidence>
<keyword evidence="4" id="KW-0472">Membrane</keyword>
<keyword evidence="2" id="KW-0812">Transmembrane</keyword>
<evidence type="ECO:0000313" key="7">
    <source>
        <dbReference type="Proteomes" id="UP000245699"/>
    </source>
</evidence>
<keyword evidence="3" id="KW-1133">Transmembrane helix</keyword>
<evidence type="ECO:0000256" key="4">
    <source>
        <dbReference type="ARBA" id="ARBA00023136"/>
    </source>
</evidence>
<dbReference type="Proteomes" id="UP000245699">
    <property type="component" value="Unassembled WGS sequence"/>
</dbReference>
<feature type="domain" description="Myosin-binding" evidence="5">
    <location>
        <begin position="6"/>
        <end position="68"/>
    </location>
</feature>
<keyword evidence="7" id="KW-1185">Reference proteome</keyword>
<dbReference type="GO" id="GO:0017022">
    <property type="term" value="F:myosin binding"/>
    <property type="evidence" value="ECO:0007669"/>
    <property type="project" value="InterPro"/>
</dbReference>
<dbReference type="Pfam" id="PF12632">
    <property type="entry name" value="Vezatin"/>
    <property type="match status" value="1"/>
</dbReference>
<dbReference type="EMBL" id="MBFT01000281">
    <property type="protein sequence ID" value="PVU93999.1"/>
    <property type="molecule type" value="Genomic_DNA"/>
</dbReference>
<dbReference type="AlphaFoldDB" id="A0A2T9YNV9"/>
<proteinExistence type="predicted"/>